<evidence type="ECO:0008006" key="5">
    <source>
        <dbReference type="Google" id="ProtNLM"/>
    </source>
</evidence>
<reference evidence="3 4" key="1">
    <citation type="submission" date="2015-07" db="EMBL/GenBank/DDBJ databases">
        <title>High-quality genome of monoxenous trypanosomatid Leptomonas pyrrhocoris.</title>
        <authorList>
            <person name="Flegontov P."/>
            <person name="Butenko A."/>
            <person name="Firsov S."/>
            <person name="Vlcek C."/>
            <person name="Logacheva M.D."/>
            <person name="Field M."/>
            <person name="Filatov D."/>
            <person name="Flegontova O."/>
            <person name="Gerasimov E."/>
            <person name="Jackson A.P."/>
            <person name="Kelly S."/>
            <person name="Opperdoes F."/>
            <person name="O'Reilly A."/>
            <person name="Votypka J."/>
            <person name="Yurchenko V."/>
            <person name="Lukes J."/>
        </authorList>
    </citation>
    <scope>NUCLEOTIDE SEQUENCE [LARGE SCALE GENOMIC DNA]</scope>
    <source>
        <strain evidence="3">H10</strain>
    </source>
</reference>
<feature type="compositionally biased region" description="Low complexity" evidence="1">
    <location>
        <begin position="94"/>
        <end position="104"/>
    </location>
</feature>
<comment type="caution">
    <text evidence="3">The sequence shown here is derived from an EMBL/GenBank/DDBJ whole genome shotgun (WGS) entry which is preliminary data.</text>
</comment>
<evidence type="ECO:0000313" key="3">
    <source>
        <dbReference type="EMBL" id="KPA76402.1"/>
    </source>
</evidence>
<evidence type="ECO:0000256" key="2">
    <source>
        <dbReference type="SAM" id="Phobius"/>
    </source>
</evidence>
<organism evidence="3 4">
    <name type="scientific">Leptomonas pyrrhocoris</name>
    <name type="common">Firebug parasite</name>
    <dbReference type="NCBI Taxonomy" id="157538"/>
    <lineage>
        <taxon>Eukaryota</taxon>
        <taxon>Discoba</taxon>
        <taxon>Euglenozoa</taxon>
        <taxon>Kinetoplastea</taxon>
        <taxon>Metakinetoplastina</taxon>
        <taxon>Trypanosomatida</taxon>
        <taxon>Trypanosomatidae</taxon>
        <taxon>Leishmaniinae</taxon>
        <taxon>Leptomonas</taxon>
    </lineage>
</organism>
<gene>
    <name evidence="3" type="ORF">ABB37_07739</name>
</gene>
<dbReference type="OMA" id="SWVQNNW"/>
<dbReference type="EMBL" id="LGTL01000020">
    <property type="protein sequence ID" value="KPA76402.1"/>
    <property type="molecule type" value="Genomic_DNA"/>
</dbReference>
<feature type="region of interest" description="Disordered" evidence="1">
    <location>
        <begin position="70"/>
        <end position="140"/>
    </location>
</feature>
<dbReference type="Proteomes" id="UP000037923">
    <property type="component" value="Unassembled WGS sequence"/>
</dbReference>
<feature type="transmembrane region" description="Helical" evidence="2">
    <location>
        <begin position="34"/>
        <end position="58"/>
    </location>
</feature>
<dbReference type="RefSeq" id="XP_015654841.1">
    <property type="nucleotide sequence ID" value="XM_015806477.1"/>
</dbReference>
<keyword evidence="2" id="KW-0472">Membrane</keyword>
<dbReference type="VEuPathDB" id="TriTrypDB:LpyrH10_20_0620"/>
<protein>
    <recommendedName>
        <fullName evidence="5">Transmembrane protein</fullName>
    </recommendedName>
</protein>
<name>A0A0N0VDS2_LEPPY</name>
<evidence type="ECO:0000256" key="1">
    <source>
        <dbReference type="SAM" id="MobiDB-lite"/>
    </source>
</evidence>
<proteinExistence type="predicted"/>
<sequence length="140" mass="15947">MSAQHEIVKTPLPFPTLPIYVAPRSERPWIQNHWWVIFVVEIVVVFVLFCALLVYYLCFVRTPGKRIAEDKVDSDGLSHHGSTIGDDELDGDQRSASSRSSSKRSFADETATGTVESRKGHEKKRRDEGASKQCLFLRRR</sequence>
<dbReference type="AlphaFoldDB" id="A0A0N0VDS2"/>
<keyword evidence="2" id="KW-0812">Transmembrane</keyword>
<keyword evidence="4" id="KW-1185">Reference proteome</keyword>
<dbReference type="OrthoDB" id="267757at2759"/>
<keyword evidence="2" id="KW-1133">Transmembrane helix</keyword>
<accession>A0A0N0VDS2</accession>
<evidence type="ECO:0000313" key="4">
    <source>
        <dbReference type="Proteomes" id="UP000037923"/>
    </source>
</evidence>
<dbReference type="GeneID" id="26908024"/>